<proteinExistence type="predicted"/>
<dbReference type="GO" id="GO:0004252">
    <property type="term" value="F:serine-type endopeptidase activity"/>
    <property type="evidence" value="ECO:0007669"/>
    <property type="project" value="TreeGrafter"/>
</dbReference>
<evidence type="ECO:0000313" key="4">
    <source>
        <dbReference type="Proteomes" id="UP000503399"/>
    </source>
</evidence>
<dbReference type="InterPro" id="IPR001375">
    <property type="entry name" value="Peptidase_S9_cat"/>
</dbReference>
<dbReference type="Pfam" id="PF00326">
    <property type="entry name" value="Peptidase_S9"/>
    <property type="match status" value="1"/>
</dbReference>
<sequence length="610" mass="67899">MRLEPGEPGLEEFFQTFAISALAVDAAGRRVAFGSNLGGRFEVWGLDLADEACAYPFPLSRVGQVPHALRFDPQGRYLVVGLDRDGDERVQLYLLAPDGGGLTPLVQSTGARFDLVDLSPDGRYVYYSSDRDNPRFMDCYRLDLETGREERLFRGEGATTVFHAVAPDGSSLVLAQAYSNTRQPGFVWRAGERLPLTPDPDAPQVTWSAGYLDPDTILFTTTYGAERAYLARYSIPDRAFTPVLQREDADLAGLEIDRDGRRLWVIGQEGVADRLWEVNLADGTAAPDPELPVAVVDGMVTAGGALFVAGRSEVDPPNLWRRDPAGGWRRLTRNRVMGVEPGELVRAERIRYPSPDGRFIEGLWFEAPPGRANGYTILWPHGGPQAAERRQYRPFFQYALRRGYHLFAPNFRGSTGYGTAFAKLVERAWNRGPREDILAGLDYLEAQGRVTPGRVFVVGGSYGGYMTLLLHAFHGDRFAGFVDLFGPSDLITFAAAVPEFWKPMMREWLGDPEADRDRLAADSPIRYVDRMRKPMLVIQGANDPRVVRAESDRLVEALRAQGVAVEYLVFEDEGHGFTKKENEIRAYRAILEFCDRHRQPDAPSTGAASV</sequence>
<dbReference type="InterPro" id="IPR029058">
    <property type="entry name" value="AB_hydrolase_fold"/>
</dbReference>
<feature type="domain" description="Peptidase S9 prolyl oligopeptidase catalytic" evidence="2">
    <location>
        <begin position="397"/>
        <end position="597"/>
    </location>
</feature>
<name>A0A6F8ZHS6_9FIRM</name>
<dbReference type="Gene3D" id="2.120.10.30">
    <property type="entry name" value="TolB, C-terminal domain"/>
    <property type="match status" value="1"/>
</dbReference>
<protein>
    <submittedName>
        <fullName evidence="3">Peptidase S9 prolyl oligopeptidase active site domain protein</fullName>
    </submittedName>
</protein>
<dbReference type="SUPFAM" id="SSF82171">
    <property type="entry name" value="DPP6 N-terminal domain-like"/>
    <property type="match status" value="1"/>
</dbReference>
<dbReference type="InterPro" id="IPR011042">
    <property type="entry name" value="6-blade_b-propeller_TolB-like"/>
</dbReference>
<accession>A0A6F8ZHS6</accession>
<evidence type="ECO:0000313" key="3">
    <source>
        <dbReference type="EMBL" id="CAB1129011.1"/>
    </source>
</evidence>
<keyword evidence="4" id="KW-1185">Reference proteome</keyword>
<evidence type="ECO:0000259" key="2">
    <source>
        <dbReference type="Pfam" id="PF00326"/>
    </source>
</evidence>
<dbReference type="KEGG" id="hfv:R50_1505"/>
<organism evidence="3 4">
    <name type="scientific">Candidatus Hydrogenisulfobacillus filiaventi</name>
    <dbReference type="NCBI Taxonomy" id="2707344"/>
    <lineage>
        <taxon>Bacteria</taxon>
        <taxon>Bacillati</taxon>
        <taxon>Bacillota</taxon>
        <taxon>Clostridia</taxon>
        <taxon>Eubacteriales</taxon>
        <taxon>Clostridiales Family XVII. Incertae Sedis</taxon>
        <taxon>Candidatus Hydrogenisulfobacillus</taxon>
    </lineage>
</organism>
<dbReference type="Proteomes" id="UP000503399">
    <property type="component" value="Chromosome"/>
</dbReference>
<dbReference type="AlphaFoldDB" id="A0A6F8ZHS6"/>
<gene>
    <name evidence="3" type="ORF">R50_1505</name>
</gene>
<dbReference type="SUPFAM" id="SSF53474">
    <property type="entry name" value="alpha/beta-Hydrolases"/>
    <property type="match status" value="1"/>
</dbReference>
<dbReference type="GO" id="GO:0006508">
    <property type="term" value="P:proteolysis"/>
    <property type="evidence" value="ECO:0007669"/>
    <property type="project" value="InterPro"/>
</dbReference>
<keyword evidence="1" id="KW-0378">Hydrolase</keyword>
<dbReference type="EMBL" id="LR778114">
    <property type="protein sequence ID" value="CAB1129011.1"/>
    <property type="molecule type" value="Genomic_DNA"/>
</dbReference>
<evidence type="ECO:0000256" key="1">
    <source>
        <dbReference type="ARBA" id="ARBA00022801"/>
    </source>
</evidence>
<dbReference type="PANTHER" id="PTHR42776:SF27">
    <property type="entry name" value="DIPEPTIDYL PEPTIDASE FAMILY MEMBER 6"/>
    <property type="match status" value="1"/>
</dbReference>
<dbReference type="Gene3D" id="3.40.50.1820">
    <property type="entry name" value="alpha/beta hydrolase"/>
    <property type="match status" value="1"/>
</dbReference>
<reference evidence="3 4" key="1">
    <citation type="submission" date="2020-02" db="EMBL/GenBank/DDBJ databases">
        <authorList>
            <person name="Hogendoorn C."/>
        </authorList>
    </citation>
    <scope>NUCLEOTIDE SEQUENCE [LARGE SCALE GENOMIC DNA]</scope>
    <source>
        <strain evidence="3">R501</strain>
    </source>
</reference>
<dbReference type="PANTHER" id="PTHR42776">
    <property type="entry name" value="SERINE PEPTIDASE S9 FAMILY MEMBER"/>
    <property type="match status" value="1"/>
</dbReference>